<keyword evidence="3" id="KW-0804">Transcription</keyword>
<dbReference type="InterPro" id="IPR009057">
    <property type="entry name" value="Homeodomain-like_sf"/>
</dbReference>
<dbReference type="PANTHER" id="PTHR43280:SF32">
    <property type="entry name" value="TRANSCRIPTIONAL REGULATORY PROTEIN"/>
    <property type="match status" value="1"/>
</dbReference>
<dbReference type="GO" id="GO:0043565">
    <property type="term" value="F:sequence-specific DNA binding"/>
    <property type="evidence" value="ECO:0007669"/>
    <property type="project" value="InterPro"/>
</dbReference>
<dbReference type="PROSITE" id="PS01124">
    <property type="entry name" value="HTH_ARAC_FAMILY_2"/>
    <property type="match status" value="1"/>
</dbReference>
<gene>
    <name evidence="5" type="ORF">CWM47_34990</name>
</gene>
<proteinExistence type="predicted"/>
<evidence type="ECO:0000259" key="4">
    <source>
        <dbReference type="PROSITE" id="PS01124"/>
    </source>
</evidence>
<dbReference type="PANTHER" id="PTHR43280">
    <property type="entry name" value="ARAC-FAMILY TRANSCRIPTIONAL REGULATOR"/>
    <property type="match status" value="1"/>
</dbReference>
<dbReference type="Gene3D" id="1.10.10.60">
    <property type="entry name" value="Homeodomain-like"/>
    <property type="match status" value="1"/>
</dbReference>
<keyword evidence="6" id="KW-1185">Reference proteome</keyword>
<reference evidence="5 6" key="1">
    <citation type="submission" date="2017-11" db="EMBL/GenBank/DDBJ databases">
        <title>Taxonomic description and genome sequences of Spirosoma HA7 sp. nov., isolated from pollen microhabitat of Corylus avellana.</title>
        <authorList>
            <person name="Ambika Manirajan B."/>
            <person name="Suarez C."/>
            <person name="Ratering S."/>
            <person name="Geissler-Plaum R."/>
            <person name="Cardinale M."/>
            <person name="Sylvia S."/>
        </authorList>
    </citation>
    <scope>NUCLEOTIDE SEQUENCE [LARGE SCALE GENOMIC DNA]</scope>
    <source>
        <strain evidence="5 6">HA7</strain>
    </source>
</reference>
<dbReference type="SUPFAM" id="SSF46689">
    <property type="entry name" value="Homeodomain-like"/>
    <property type="match status" value="1"/>
</dbReference>
<evidence type="ECO:0000256" key="3">
    <source>
        <dbReference type="ARBA" id="ARBA00023163"/>
    </source>
</evidence>
<dbReference type="PRINTS" id="PR00032">
    <property type="entry name" value="HTHARAC"/>
</dbReference>
<dbReference type="InterPro" id="IPR020449">
    <property type="entry name" value="Tscrpt_reg_AraC-type_HTH"/>
</dbReference>
<dbReference type="OrthoDB" id="643086at2"/>
<accession>A0A2K8Z9Q5</accession>
<organism evidence="5 6">
    <name type="scientific">Spirosoma pollinicola</name>
    <dbReference type="NCBI Taxonomy" id="2057025"/>
    <lineage>
        <taxon>Bacteria</taxon>
        <taxon>Pseudomonadati</taxon>
        <taxon>Bacteroidota</taxon>
        <taxon>Cytophagia</taxon>
        <taxon>Cytophagales</taxon>
        <taxon>Cytophagaceae</taxon>
        <taxon>Spirosoma</taxon>
    </lineage>
</organism>
<evidence type="ECO:0000256" key="1">
    <source>
        <dbReference type="ARBA" id="ARBA00023015"/>
    </source>
</evidence>
<keyword evidence="2" id="KW-0238">DNA-binding</keyword>
<evidence type="ECO:0000313" key="6">
    <source>
        <dbReference type="Proteomes" id="UP000232883"/>
    </source>
</evidence>
<dbReference type="InterPro" id="IPR018060">
    <property type="entry name" value="HTH_AraC"/>
</dbReference>
<name>A0A2K8Z9Q5_9BACT</name>
<dbReference type="EMBL" id="CP025096">
    <property type="protein sequence ID" value="AUD06602.1"/>
    <property type="molecule type" value="Genomic_DNA"/>
</dbReference>
<feature type="domain" description="HTH araC/xylS-type" evidence="4">
    <location>
        <begin position="203"/>
        <end position="303"/>
    </location>
</feature>
<protein>
    <submittedName>
        <fullName evidence="5">AraC family transcriptional regulator</fullName>
    </submittedName>
</protein>
<keyword evidence="1" id="KW-0805">Transcription regulation</keyword>
<evidence type="ECO:0000313" key="5">
    <source>
        <dbReference type="EMBL" id="AUD06602.1"/>
    </source>
</evidence>
<dbReference type="AlphaFoldDB" id="A0A2K8Z9Q5"/>
<sequence>MKRSLPFRVKTIEEYHRLFGHDRPLHPLISVIDLSNVTQLPDTGAGSFVFDFYCIVLKKVAGLSYPYGQRDYDFSEGTLFFMAPGQVFGFRADEKVAGPPMGWAILIHPDFLWGSSLAKKISAYDFFGYAVREALHLSTREEQTLQQIIGIINLEVEAAVDTFSQAIVVGQVESLLSYADRFYQRQFVTRKAANHRILEQFEALLNTYFQKHLATQGIPGIAYLSDALHLSPNYLSRLLHTLTGRSTKDFLNEKIVELAKERLSLTNLSISEIAYELGFGHAQSFSKFFRDKAGQSPSAFKQSVN</sequence>
<dbReference type="GO" id="GO:0003700">
    <property type="term" value="F:DNA-binding transcription factor activity"/>
    <property type="evidence" value="ECO:0007669"/>
    <property type="project" value="InterPro"/>
</dbReference>
<dbReference type="SMART" id="SM00342">
    <property type="entry name" value="HTH_ARAC"/>
    <property type="match status" value="1"/>
</dbReference>
<dbReference type="KEGG" id="spir:CWM47_34990"/>
<evidence type="ECO:0000256" key="2">
    <source>
        <dbReference type="ARBA" id="ARBA00023125"/>
    </source>
</evidence>
<dbReference type="Pfam" id="PF12833">
    <property type="entry name" value="HTH_18"/>
    <property type="match status" value="1"/>
</dbReference>
<dbReference type="RefSeq" id="WP_100993141.1">
    <property type="nucleotide sequence ID" value="NZ_CP025096.1"/>
</dbReference>
<dbReference type="Proteomes" id="UP000232883">
    <property type="component" value="Chromosome"/>
</dbReference>